<reference evidence="3" key="1">
    <citation type="submission" date="2022-08" db="EMBL/GenBank/DDBJ databases">
        <authorList>
            <consortium name="DOE Joint Genome Institute"/>
            <person name="Min B."/>
            <person name="Riley R."/>
            <person name="Sierra-Patev S."/>
            <person name="Naranjo-Ortiz M."/>
            <person name="Looney B."/>
            <person name="Konkel Z."/>
            <person name="Slot J.C."/>
            <person name="Sakamoto Y."/>
            <person name="Steenwyk J.L."/>
            <person name="Rokas A."/>
            <person name="Carro J."/>
            <person name="Camarero S."/>
            <person name="Ferreira P."/>
            <person name="Molpeceres G."/>
            <person name="Ruiz-Duenas F.J."/>
            <person name="Serrano A."/>
            <person name="Henrissat B."/>
            <person name="Drula E."/>
            <person name="Hughes K.W."/>
            <person name="Mata J.L."/>
            <person name="Ishikawa N.K."/>
            <person name="Vargas-Isla R."/>
            <person name="Ushijima S."/>
            <person name="Smith C.A."/>
            <person name="Ahrendt S."/>
            <person name="Andreopoulos W."/>
            <person name="He G."/>
            <person name="Labutti K."/>
            <person name="Lipzen A."/>
            <person name="Ng V."/>
            <person name="Sandor L."/>
            <person name="Barry K."/>
            <person name="Martinez A.T."/>
            <person name="Xiao Y."/>
            <person name="Gibbons J.G."/>
            <person name="Terashima K."/>
            <person name="Hibbett D.S."/>
            <person name="Grigoriev I.V."/>
        </authorList>
    </citation>
    <scope>NUCLEOTIDE SEQUENCE</scope>
    <source>
        <strain evidence="3">TFB9207</strain>
    </source>
</reference>
<dbReference type="Proteomes" id="UP001163846">
    <property type="component" value="Unassembled WGS sequence"/>
</dbReference>
<feature type="region of interest" description="Disordered" evidence="1">
    <location>
        <begin position="834"/>
        <end position="892"/>
    </location>
</feature>
<feature type="compositionally biased region" description="Low complexity" evidence="1">
    <location>
        <begin position="858"/>
        <end position="869"/>
    </location>
</feature>
<dbReference type="PROSITE" id="PS50222">
    <property type="entry name" value="EF_HAND_2"/>
    <property type="match status" value="1"/>
</dbReference>
<gene>
    <name evidence="3" type="ORF">F5878DRAFT_697092</name>
</gene>
<dbReference type="Gene3D" id="3.30.420.10">
    <property type="entry name" value="Ribonuclease H-like superfamily/Ribonuclease H"/>
    <property type="match status" value="1"/>
</dbReference>
<dbReference type="PANTHER" id="PTHR47773">
    <property type="entry name" value="SI:DKEY-9I5.2-RELATED"/>
    <property type="match status" value="1"/>
</dbReference>
<dbReference type="InterPro" id="IPR036397">
    <property type="entry name" value="RNaseH_sf"/>
</dbReference>
<organism evidence="3 4">
    <name type="scientific">Lentinula raphanica</name>
    <dbReference type="NCBI Taxonomy" id="153919"/>
    <lineage>
        <taxon>Eukaryota</taxon>
        <taxon>Fungi</taxon>
        <taxon>Dikarya</taxon>
        <taxon>Basidiomycota</taxon>
        <taxon>Agaricomycotina</taxon>
        <taxon>Agaricomycetes</taxon>
        <taxon>Agaricomycetidae</taxon>
        <taxon>Agaricales</taxon>
        <taxon>Marasmiineae</taxon>
        <taxon>Omphalotaceae</taxon>
        <taxon>Lentinula</taxon>
    </lineage>
</organism>
<evidence type="ECO:0000259" key="2">
    <source>
        <dbReference type="PROSITE" id="PS50222"/>
    </source>
</evidence>
<protein>
    <recommendedName>
        <fullName evidence="2">EF-hand domain-containing protein</fullName>
    </recommendedName>
</protein>
<feature type="compositionally biased region" description="Basic and acidic residues" evidence="1">
    <location>
        <begin position="35"/>
        <end position="50"/>
    </location>
</feature>
<dbReference type="Pfam" id="PF20499">
    <property type="entry name" value="DUF6729"/>
    <property type="match status" value="1"/>
</dbReference>
<keyword evidence="4" id="KW-1185">Reference proteome</keyword>
<dbReference type="EMBL" id="MU805997">
    <property type="protein sequence ID" value="KAJ3842724.1"/>
    <property type="molecule type" value="Genomic_DNA"/>
</dbReference>
<feature type="compositionally biased region" description="Low complexity" evidence="1">
    <location>
        <begin position="835"/>
        <end position="847"/>
    </location>
</feature>
<dbReference type="GO" id="GO:0005509">
    <property type="term" value="F:calcium ion binding"/>
    <property type="evidence" value="ECO:0007669"/>
    <property type="project" value="InterPro"/>
</dbReference>
<dbReference type="InterPro" id="IPR002048">
    <property type="entry name" value="EF_hand_dom"/>
</dbReference>
<name>A0AA38PGW9_9AGAR</name>
<evidence type="ECO:0000256" key="1">
    <source>
        <dbReference type="SAM" id="MobiDB-lite"/>
    </source>
</evidence>
<comment type="caution">
    <text evidence="3">The sequence shown here is derived from an EMBL/GenBank/DDBJ whole genome shotgun (WGS) entry which is preliminary data.</text>
</comment>
<feature type="region of interest" description="Disordered" evidence="1">
    <location>
        <begin position="1"/>
        <end position="61"/>
    </location>
</feature>
<dbReference type="InterPro" id="IPR046616">
    <property type="entry name" value="DUF6729"/>
</dbReference>
<dbReference type="GO" id="GO:0003676">
    <property type="term" value="F:nucleic acid binding"/>
    <property type="evidence" value="ECO:0007669"/>
    <property type="project" value="InterPro"/>
</dbReference>
<evidence type="ECO:0000313" key="3">
    <source>
        <dbReference type="EMBL" id="KAJ3842724.1"/>
    </source>
</evidence>
<sequence length="1538" mass="170803">MPRDNSKDSGSLPKGQRSQYSDNYGGSRKNSGRPRLGETAEQARARRERAQQQLSITPAADAATAAPVLQAAPRQSAGIDTTPAGFFSHRNTNQPILLKAYSAASNNGNGFISADELLRLNQQINFIEANDPDHEIASGDQVIDDSIFDSTDSDDAAQDECGVDCAEVAEAETRAAEPTAQSFHTQMLQRVLEGIKADLNLGRKPRPYRDGDFWIRPKHPAFALEEAATTGYTPTPLYERAVFLWLPDLLTSAGLRCTCGNMSSLVRNVDIEVGFNDDPIARRIRQKPMDYFLLTARYRCNKKRQNNPGCGLSWQGTDPHIIGQLSRHWQEAFPAFLSNRGGIDKSLMAELRSTSANRFGATPYAELVSELQRRHHSTLELSYLACAQSHGFQKSQVPPFSPFDNPLQFAGAVPSPQYMKAMFTDWFAAYRIYMERDLASTSGLRLSGDHTFWIVKHMGGFKGVPMNTAVYSCVNEFEEVRGQALCLTKSLSFVRGMYDGIAKGLQAHGHGPTRIIYCDQPQVERDFHESVTPSLAENVHHVTRYSDLEPFMLPSGSNPIYCDDSIYMQEIFAIAIKYDQQTSEQPKLDVIQLRTAQGVFIFKVSSFRSPSNIVPSLRALLTSRSILKIGLRIYSILLHISLALGIPELEKILASSNPQTLDLGKHAKLKGVVSDTNTPLDALSGTLLNRFCESPEAKLELPWSAPVSADRRNALALEIECIWAISEALFRRDSIGLPLDENQSRTPGQLVTLVTSQKPVAEGVLLAHNGFLDTAVNGDGEIKRINVTSSRSLIEITKVLLPLQVHRLHGQTIQWIYDHGKKAVVTTSMLRSRSETSPLPSSSLGPGFTHPVNMPVPSSSDLSESALDSLHPDPAVQNPSESIDPDPDADGQREELAEEYLEDNHITDSEVILEQSDDPNEVVSTHCHDDAYHFMDRLTRLLSAKHSAYKDFAFRFSQAIFVRDATDEAAVRAVIERKGGSYEYMKRAHSSALNRRIRRLIPNRHVLYARVKVLFDSFRNVKCSTKAGKGAPFFSDAANEMANRLLETIRLGFLSDPPGISLYYLMGRDRDGLNLYRCIRGTNSIEGGLHMLLRRMFGALSASAELTEALLINWLVRRNKTVGYHNRTGQKYKNHFDIWVLDEIVEISSELDVKTSFAPPPMLTTCVATSETFGIIPIALQLAEAHGITTLPPINIEGVPHHRDLPVHALTRLSTRPTNPYLYVQLRQRSFAAILPVHTAAEYRKAKAEANNKRYRRPYALLPGHKCPAHEAWKDIDFDKLALDWNADVEGQDPGIKDPNKRIYYKLPQQLEQHYKKTLQWSISRATMFDEVNAESLRAALDMLDGPNRARVLPPVTFEDLATNGLPAVDVGSFNPMAILQENQLSDATSSIAILEPLSIDAPGEPLQGSQSNGGSRVMQMDVDTPSIATTQQRASEPLHQSILTSTTIQTAGTSQQMALSIPSLPVVVSRSRSDGKRCGVCAWYYCPRRFDCSGNGGRAYCKCAHDISVVPKKVRITEVEIQKRLTLGYKTHGHRLE</sequence>
<evidence type="ECO:0000313" key="4">
    <source>
        <dbReference type="Proteomes" id="UP001163846"/>
    </source>
</evidence>
<dbReference type="PANTHER" id="PTHR47773:SF1">
    <property type="entry name" value="C2H2-TYPE DOMAIN-CONTAINING PROTEIN"/>
    <property type="match status" value="1"/>
</dbReference>
<feature type="domain" description="EF-hand" evidence="2">
    <location>
        <begin position="92"/>
        <end position="127"/>
    </location>
</feature>
<proteinExistence type="predicted"/>
<accession>A0AA38PGW9</accession>